<organism evidence="5 6">
    <name type="scientific">Rasamsonia emersonii (strain ATCC 16479 / CBS 393.64 / IMI 116815)</name>
    <dbReference type="NCBI Taxonomy" id="1408163"/>
    <lineage>
        <taxon>Eukaryota</taxon>
        <taxon>Fungi</taxon>
        <taxon>Dikarya</taxon>
        <taxon>Ascomycota</taxon>
        <taxon>Pezizomycotina</taxon>
        <taxon>Eurotiomycetes</taxon>
        <taxon>Eurotiomycetidae</taxon>
        <taxon>Eurotiales</taxon>
        <taxon>Trichocomaceae</taxon>
        <taxon>Rasamsonia</taxon>
    </lineage>
</organism>
<dbReference type="GO" id="GO:0006606">
    <property type="term" value="P:protein import into nucleus"/>
    <property type="evidence" value="ECO:0007669"/>
    <property type="project" value="TreeGrafter"/>
</dbReference>
<dbReference type="GO" id="GO:0017056">
    <property type="term" value="F:structural constituent of nuclear pore"/>
    <property type="evidence" value="ECO:0007669"/>
    <property type="project" value="InterPro"/>
</dbReference>
<feature type="compositionally biased region" description="Low complexity" evidence="4">
    <location>
        <begin position="1"/>
        <end position="19"/>
    </location>
</feature>
<feature type="compositionally biased region" description="Low complexity" evidence="4">
    <location>
        <begin position="871"/>
        <end position="882"/>
    </location>
</feature>
<dbReference type="EMBL" id="LASV01000160">
    <property type="protein sequence ID" value="KKA22067.1"/>
    <property type="molecule type" value="Genomic_DNA"/>
</dbReference>
<dbReference type="GO" id="GO:0016973">
    <property type="term" value="P:poly(A)+ mRNA export from nucleus"/>
    <property type="evidence" value="ECO:0007669"/>
    <property type="project" value="TreeGrafter"/>
</dbReference>
<evidence type="ECO:0008006" key="7">
    <source>
        <dbReference type="Google" id="ProtNLM"/>
    </source>
</evidence>
<comment type="similarity">
    <text evidence="2">Belongs to the nucleoporin interacting component (NIC) family.</text>
</comment>
<dbReference type="Proteomes" id="UP000053958">
    <property type="component" value="Unassembled WGS sequence"/>
</dbReference>
<keyword evidence="6" id="KW-1185">Reference proteome</keyword>
<feature type="compositionally biased region" description="Polar residues" evidence="4">
    <location>
        <begin position="20"/>
        <end position="41"/>
    </location>
</feature>
<dbReference type="GO" id="GO:0005643">
    <property type="term" value="C:nuclear pore"/>
    <property type="evidence" value="ECO:0007669"/>
    <property type="project" value="InterPro"/>
</dbReference>
<evidence type="ECO:0000256" key="2">
    <source>
        <dbReference type="ARBA" id="ARBA00010186"/>
    </source>
</evidence>
<dbReference type="PANTHER" id="PTHR11225">
    <property type="entry name" value="NUCLEAR PORE COMPLEX PROTEIN NUP93 NUCLEOPORIN NUP93 DEAD EYE PROTEIN"/>
    <property type="match status" value="1"/>
</dbReference>
<dbReference type="PANTHER" id="PTHR11225:SF4">
    <property type="entry name" value="NUCLEAR PORE COMPLEX PROTEIN NUP93"/>
    <property type="match status" value="1"/>
</dbReference>
<feature type="region of interest" description="Disordered" evidence="4">
    <location>
        <begin position="862"/>
        <end position="882"/>
    </location>
</feature>
<keyword evidence="3" id="KW-0539">Nucleus</keyword>
<dbReference type="STRING" id="1408163.A0A0F4YUV4"/>
<feature type="region of interest" description="Disordered" evidence="4">
    <location>
        <begin position="252"/>
        <end position="326"/>
    </location>
</feature>
<dbReference type="GeneID" id="25316306"/>
<evidence type="ECO:0000256" key="1">
    <source>
        <dbReference type="ARBA" id="ARBA00004259"/>
    </source>
</evidence>
<dbReference type="RefSeq" id="XP_013328679.1">
    <property type="nucleotide sequence ID" value="XM_013473225.1"/>
</dbReference>
<evidence type="ECO:0000313" key="6">
    <source>
        <dbReference type="Proteomes" id="UP000053958"/>
    </source>
</evidence>
<comment type="subcellular location">
    <subcellularLocation>
        <location evidence="1">Nucleus envelope</location>
    </subcellularLocation>
</comment>
<accession>A0A0F4YUV4</accession>
<reference evidence="5 6" key="1">
    <citation type="submission" date="2015-04" db="EMBL/GenBank/DDBJ databases">
        <authorList>
            <person name="Heijne W.H."/>
            <person name="Fedorova N.D."/>
            <person name="Nierman W.C."/>
            <person name="Vollebregt A.W."/>
            <person name="Zhao Z."/>
            <person name="Wu L."/>
            <person name="Kumar M."/>
            <person name="Stam H."/>
            <person name="van den Berg M.A."/>
            <person name="Pel H.J."/>
        </authorList>
    </citation>
    <scope>NUCLEOTIDE SEQUENCE [LARGE SCALE GENOMIC DNA]</scope>
    <source>
        <strain evidence="5 6">CBS 393.64</strain>
    </source>
</reference>
<dbReference type="OrthoDB" id="1918363at2759"/>
<feature type="compositionally biased region" description="Low complexity" evidence="4">
    <location>
        <begin position="57"/>
        <end position="93"/>
    </location>
</feature>
<dbReference type="InterPro" id="IPR007231">
    <property type="entry name" value="Nucleoporin_int_Nup93/Nic96"/>
</dbReference>
<evidence type="ECO:0000313" key="5">
    <source>
        <dbReference type="EMBL" id="KKA22067.1"/>
    </source>
</evidence>
<dbReference type="Pfam" id="PF04097">
    <property type="entry name" value="Nic96"/>
    <property type="match status" value="1"/>
</dbReference>
<protein>
    <recommendedName>
        <fullName evidence="7">Nuclear pore protein (Nic96)</fullName>
    </recommendedName>
</protein>
<gene>
    <name evidence="5" type="ORF">T310_3957</name>
</gene>
<dbReference type="AlphaFoldDB" id="A0A0F4YUV4"/>
<comment type="caution">
    <text evidence="5">The sequence shown here is derived from an EMBL/GenBank/DDBJ whole genome shotgun (WGS) entry which is preliminary data.</text>
</comment>
<evidence type="ECO:0000256" key="3">
    <source>
        <dbReference type="ARBA" id="ARBA00023242"/>
    </source>
</evidence>
<sequence>MAPSAFSGSLFGGSSSAPSTGAQQPTASIFSSSNAPSAFGNTTTTTTGQAPSSFSILGQQSQQQQQPQQSQMLGQNQQPPSGQSMSTSQSTQPAFFNSLLERGKKRPFSATAQDANFGELPSLQLGLDDIRRKARELGAGGPKASHQAGRDSKAHYLLAASGISPGHALRDLKALDSQTAAASPFKQTDSFDPDNEKFMRNLQQRGRQAMVAESLARVHRDFDAFLEEKVNLNWDEQRRKIFQHFGLSPKDAVGDDHAASRGSFGRTSRQTKPPGTFTPREGSRSVFGRSALEKSVIGPPGNPLASSQLFLDPSERNDGTNIQSPDSRFLREKMGYFADKVRRLNGARLEERPFPVLHEFAEVEEHAGGDVPRQLSEAYRALISITGEDPSVTNLSDPGAIKERQFADDYLNEASNSKGATALRKRIVDGSRSFLEKLSFAEIEAAIAKNPREAQLGGIPSTINKIRAYIRLRAARKDLAPDGTELQTVGDDYCWILIFYLLRCGFITEAAEYVSQDPGFRSLDHKFVTYMTTYAQSRRLPRDLQQKINGEYQQRLRNAPENTVDPYRMACYKIIGRCDLGRRRLDGIGQGVEDWMWLQFALAREDDRAEEIAGEVFGLEDIQTDITEIGQRVFAKGQEAPGGYGTFFLLQILGGMFEQAVSYLGSYAPVSAVHFAIALDYYGLLRVSDFYTAGEEILSFTTKQFPQINFAYLITQYTREFRTGNVEAAVDYFALICLNADLPGALGKSQASVCHEALREFILETRDFAKLLGDIRADGVRIKGAIEQRLKLIKLVDQEEFLRTITVQAAAVADDKGLTADAVLLYHLAEDYDRVIEIINRALSDAVAVELGQSALKLQPLRPRVDHDEQSQQGSSEPGSSLSLITVDDPVVLAKNMISLYNSNALYYQRIRQVNRDACGLLLRIMEAKSEVEAGNWAPALDAINELQILPLRAKGSVPYIRNAAQAFPSYPSVISRNIGHLIIWSITCIGRERERLNSGAYENEIRQSLADELLVMAKDLMIFAGMIKYKLPPRVYETLARAGADVGAF</sequence>
<name>A0A0F4YUV4_RASE3</name>
<evidence type="ECO:0000256" key="4">
    <source>
        <dbReference type="SAM" id="MobiDB-lite"/>
    </source>
</evidence>
<feature type="region of interest" description="Disordered" evidence="4">
    <location>
        <begin position="1"/>
        <end position="95"/>
    </location>
</feature>
<proteinExistence type="inferred from homology"/>